<reference evidence="2 3" key="1">
    <citation type="submission" date="2015-08" db="EMBL/GenBank/DDBJ databases">
        <title>Emmonsia species relationships and genome sequence.</title>
        <authorList>
            <person name="Cuomo C.A."/>
            <person name="Schwartz I.S."/>
            <person name="Kenyon C."/>
            <person name="De Hoog G.S."/>
            <person name="Govender N.P."/>
            <person name="Botha A."/>
            <person name="Moreno L."/>
            <person name="De Vries M."/>
            <person name="Munoz J.F."/>
            <person name="Stielow J.B."/>
        </authorList>
    </citation>
    <scope>NUCLEOTIDE SEQUENCE [LARGE SCALE GENOMIC DNA]</scope>
    <source>
        <strain evidence="2 3">EI222</strain>
    </source>
</reference>
<keyword evidence="3" id="KW-1185">Reference proteome</keyword>
<evidence type="ECO:0000256" key="1">
    <source>
        <dbReference type="SAM" id="MobiDB-lite"/>
    </source>
</evidence>
<sequence length="107" mass="12221">MFIAFSPFDIMAISISIGEKAAAADRVQTNNDALLLLGQFTTTPTRSTKRNRQRRKQNLRRRGSPIPPFPSLSHTEEQQPSPGWRTAIQNRFHAISRSKGRYYALYD</sequence>
<dbReference type="AlphaFoldDB" id="A0A1J9PX52"/>
<accession>A0A1J9PX52</accession>
<gene>
    <name evidence="2" type="ORF">ACJ73_07735</name>
</gene>
<organism evidence="2 3">
    <name type="scientific">Blastomyces percursus</name>
    <dbReference type="NCBI Taxonomy" id="1658174"/>
    <lineage>
        <taxon>Eukaryota</taxon>
        <taxon>Fungi</taxon>
        <taxon>Dikarya</taxon>
        <taxon>Ascomycota</taxon>
        <taxon>Pezizomycotina</taxon>
        <taxon>Eurotiomycetes</taxon>
        <taxon>Eurotiomycetidae</taxon>
        <taxon>Onygenales</taxon>
        <taxon>Ajellomycetaceae</taxon>
        <taxon>Blastomyces</taxon>
    </lineage>
</organism>
<dbReference type="OrthoDB" id="10557606at2759"/>
<feature type="region of interest" description="Disordered" evidence="1">
    <location>
        <begin position="41"/>
        <end position="86"/>
    </location>
</feature>
<dbReference type="VEuPathDB" id="FungiDB:ACJ73_07735"/>
<evidence type="ECO:0000313" key="2">
    <source>
        <dbReference type="EMBL" id="OJD20929.1"/>
    </source>
</evidence>
<dbReference type="Proteomes" id="UP000242791">
    <property type="component" value="Unassembled WGS sequence"/>
</dbReference>
<protein>
    <submittedName>
        <fullName evidence="2">Uncharacterized protein</fullName>
    </submittedName>
</protein>
<comment type="caution">
    <text evidence="2">The sequence shown here is derived from an EMBL/GenBank/DDBJ whole genome shotgun (WGS) entry which is preliminary data.</text>
</comment>
<feature type="compositionally biased region" description="Basic residues" evidence="1">
    <location>
        <begin position="47"/>
        <end position="63"/>
    </location>
</feature>
<evidence type="ECO:0000313" key="3">
    <source>
        <dbReference type="Proteomes" id="UP000242791"/>
    </source>
</evidence>
<name>A0A1J9PX52_9EURO</name>
<proteinExistence type="predicted"/>
<dbReference type="EMBL" id="LGTZ01001638">
    <property type="protein sequence ID" value="OJD20929.1"/>
    <property type="molecule type" value="Genomic_DNA"/>
</dbReference>